<evidence type="ECO:0000256" key="3">
    <source>
        <dbReference type="ARBA" id="ARBA00022692"/>
    </source>
</evidence>
<evidence type="ECO:0000256" key="1">
    <source>
        <dbReference type="ARBA" id="ARBA00004141"/>
    </source>
</evidence>
<keyword evidence="8" id="KW-1185">Reference proteome</keyword>
<feature type="transmembrane region" description="Helical" evidence="6">
    <location>
        <begin position="122"/>
        <end position="141"/>
    </location>
</feature>
<protein>
    <recommendedName>
        <fullName evidence="9">Lysoplasmalogenase</fullName>
    </recommendedName>
</protein>
<comment type="caution">
    <text evidence="7">The sequence shown here is derived from an EMBL/GenBank/DDBJ whole genome shotgun (WGS) entry which is preliminary data.</text>
</comment>
<accession>A0A6N6MHJ3</accession>
<feature type="transmembrane region" description="Helical" evidence="6">
    <location>
        <begin position="205"/>
        <end position="227"/>
    </location>
</feature>
<dbReference type="EMBL" id="WAAT01000025">
    <property type="protein sequence ID" value="KAB1069400.1"/>
    <property type="molecule type" value="Genomic_DNA"/>
</dbReference>
<dbReference type="Proteomes" id="UP000441333">
    <property type="component" value="Unassembled WGS sequence"/>
</dbReference>
<evidence type="ECO:0000256" key="5">
    <source>
        <dbReference type="ARBA" id="ARBA00023136"/>
    </source>
</evidence>
<feature type="transmembrane region" description="Helical" evidence="6">
    <location>
        <begin position="91"/>
        <end position="110"/>
    </location>
</feature>
<dbReference type="InterPro" id="IPR012506">
    <property type="entry name" value="TMEM86B-like"/>
</dbReference>
<name>A0A6N6MHJ3_9FLAO</name>
<feature type="transmembrane region" description="Helical" evidence="6">
    <location>
        <begin position="147"/>
        <end position="166"/>
    </location>
</feature>
<evidence type="ECO:0000313" key="7">
    <source>
        <dbReference type="EMBL" id="KAB1069400.1"/>
    </source>
</evidence>
<dbReference type="Pfam" id="PF07947">
    <property type="entry name" value="YhhN"/>
    <property type="match status" value="1"/>
</dbReference>
<feature type="transmembrane region" description="Helical" evidence="6">
    <location>
        <begin position="178"/>
        <end position="199"/>
    </location>
</feature>
<keyword evidence="4 6" id="KW-1133">Transmembrane helix</keyword>
<comment type="subcellular location">
    <subcellularLocation>
        <location evidence="1">Membrane</location>
        <topology evidence="1">Multi-pass membrane protein</topology>
    </subcellularLocation>
</comment>
<feature type="transmembrane region" description="Helical" evidence="6">
    <location>
        <begin position="42"/>
        <end position="59"/>
    </location>
</feature>
<dbReference type="AlphaFoldDB" id="A0A6N6MHJ3"/>
<organism evidence="7 8">
    <name type="scientific">Pseudotamlana haliotis</name>
    <dbReference type="NCBI Taxonomy" id="2614804"/>
    <lineage>
        <taxon>Bacteria</taxon>
        <taxon>Pseudomonadati</taxon>
        <taxon>Bacteroidota</taxon>
        <taxon>Flavobacteriia</taxon>
        <taxon>Flavobacteriales</taxon>
        <taxon>Flavobacteriaceae</taxon>
        <taxon>Pseudotamlana</taxon>
    </lineage>
</organism>
<proteinExistence type="inferred from homology"/>
<keyword evidence="3 6" id="KW-0812">Transmembrane</keyword>
<evidence type="ECO:0000256" key="2">
    <source>
        <dbReference type="ARBA" id="ARBA00007375"/>
    </source>
</evidence>
<feature type="transmembrane region" description="Helical" evidence="6">
    <location>
        <begin position="66"/>
        <end position="85"/>
    </location>
</feature>
<reference evidence="7 8" key="1">
    <citation type="submission" date="2019-09" db="EMBL/GenBank/DDBJ databases">
        <authorList>
            <person name="Cao W.R."/>
        </authorList>
    </citation>
    <scope>NUCLEOTIDE SEQUENCE [LARGE SCALE GENOMIC DNA]</scope>
    <source>
        <strain evidence="7 8">B1N29</strain>
    </source>
</reference>
<evidence type="ECO:0000313" key="8">
    <source>
        <dbReference type="Proteomes" id="UP000441333"/>
    </source>
</evidence>
<evidence type="ECO:0000256" key="4">
    <source>
        <dbReference type="ARBA" id="ARBA00022989"/>
    </source>
</evidence>
<comment type="similarity">
    <text evidence="2">Belongs to the TMEM86 family.</text>
</comment>
<keyword evidence="5 6" id="KW-0472">Membrane</keyword>
<evidence type="ECO:0008006" key="9">
    <source>
        <dbReference type="Google" id="ProtNLM"/>
    </source>
</evidence>
<gene>
    <name evidence="7" type="ORF">F6U93_03550</name>
</gene>
<evidence type="ECO:0000256" key="6">
    <source>
        <dbReference type="SAM" id="Phobius"/>
    </source>
</evidence>
<dbReference type="GO" id="GO:0016020">
    <property type="term" value="C:membrane"/>
    <property type="evidence" value="ECO:0007669"/>
    <property type="project" value="UniProtKB-SubCell"/>
</dbReference>
<sequence>MLKSSSMMTVLYDKKKFAVLFFIFLLIDTVVKSNFHWPYRFISKPPVILLIIAYYYYNYSTSRGRNFSWVMLALGCFFIADLLIINRENVTLLVSSFVVYTLGKVFLCFRFSHQYDFKVSRLIPFSIVIFFYTVGLIIYIYEGLGDYFLLALISYFISLLLCQFAYLRKEAVDRKSYFYVLVGVFCYMISEGITIVNTFKTDLPFQDFCIMFFYATGIYLIVHGIVIEKRIEPKYII</sequence>